<comment type="similarity">
    <text evidence="1">Belongs to the FMO family.</text>
</comment>
<keyword evidence="8" id="KW-1185">Reference proteome</keyword>
<dbReference type="InterPro" id="IPR020946">
    <property type="entry name" value="Flavin_mOase-like"/>
</dbReference>
<sequence length="482" mass="53749">MPPRYRRVAVIGAGPSGLAVTHALATEKTFDTIRVFDRRDRVGGLWHYDAEPDVFPTTTGVPADQTRTPPASVTKLPAFAPASPPDPRARSALYWDLDSNVGAESMAFTHTPFPVVNSPVSIERFGHGNPSRPYSVITNWIEDLFRPYLSLVTLRTTVEAVEKRGNEWVLTLRRTGELYRGQPHDYWWTETFDAVVVASGHYHVPFLPAIPGLIETSQRLPGQFEHSKSYRKPAKYADKRVLIVGGNVSAADFIQDLHAIVQGPLEVAVRGRNPLLDAVYHLPNVRLHSTVKSIAVSGENPTKVDVVFDDNTRVIGIDHVLFATGYRLQYPFLKPNPTTPENRVAGFYQHVFYADDPSLTLVGQVKAGLSFRVYEYQAVAVARYYAGRNAQPLPDATERRAWEQDRLKSHGLTSSFHAIGPDFAPYFNWFVDFAGPAAVGTDSYALPRWDDAWATKGLALLGLKDKFWKGLIERNQAIKAKL</sequence>
<dbReference type="PRINTS" id="PR00419">
    <property type="entry name" value="ADXRDTASE"/>
</dbReference>
<keyword evidence="5" id="KW-0560">Oxidoreductase</keyword>
<comment type="caution">
    <text evidence="7">The sequence shown here is derived from an EMBL/GenBank/DDBJ whole genome shotgun (WGS) entry which is preliminary data.</text>
</comment>
<dbReference type="EMBL" id="CAWUHC010000039">
    <property type="protein sequence ID" value="CAK7222478.1"/>
    <property type="molecule type" value="Genomic_DNA"/>
</dbReference>
<dbReference type="SUPFAM" id="SSF51905">
    <property type="entry name" value="FAD/NAD(P)-binding domain"/>
    <property type="match status" value="2"/>
</dbReference>
<dbReference type="PIRSF" id="PIRSF000332">
    <property type="entry name" value="FMO"/>
    <property type="match status" value="1"/>
</dbReference>
<dbReference type="InterPro" id="IPR050346">
    <property type="entry name" value="FMO-like"/>
</dbReference>
<dbReference type="Gene3D" id="3.50.50.60">
    <property type="entry name" value="FAD/NAD(P)-binding domain"/>
    <property type="match status" value="2"/>
</dbReference>
<keyword evidence="3" id="KW-0274">FAD</keyword>
<evidence type="ECO:0000313" key="8">
    <source>
        <dbReference type="Proteomes" id="UP001642406"/>
    </source>
</evidence>
<evidence type="ECO:0000256" key="2">
    <source>
        <dbReference type="ARBA" id="ARBA00022630"/>
    </source>
</evidence>
<dbReference type="InterPro" id="IPR036188">
    <property type="entry name" value="FAD/NAD-bd_sf"/>
</dbReference>
<evidence type="ECO:0008006" key="9">
    <source>
        <dbReference type="Google" id="ProtNLM"/>
    </source>
</evidence>
<proteinExistence type="inferred from homology"/>
<dbReference type="Pfam" id="PF13450">
    <property type="entry name" value="NAD_binding_8"/>
    <property type="match status" value="1"/>
</dbReference>
<keyword evidence="2" id="KW-0285">Flavoprotein</keyword>
<feature type="region of interest" description="Disordered" evidence="6">
    <location>
        <begin position="56"/>
        <end position="84"/>
    </location>
</feature>
<dbReference type="InterPro" id="IPR000960">
    <property type="entry name" value="Flavin_mOase"/>
</dbReference>
<evidence type="ECO:0000313" key="7">
    <source>
        <dbReference type="EMBL" id="CAK7222478.1"/>
    </source>
</evidence>
<dbReference type="Proteomes" id="UP001642406">
    <property type="component" value="Unassembled WGS sequence"/>
</dbReference>
<gene>
    <name evidence="7" type="ORF">SBRCBS47491_004878</name>
</gene>
<evidence type="ECO:0000256" key="3">
    <source>
        <dbReference type="ARBA" id="ARBA00022827"/>
    </source>
</evidence>
<protein>
    <recommendedName>
        <fullName evidence="9">Dimethylaniline monooxygenase</fullName>
    </recommendedName>
</protein>
<evidence type="ECO:0000256" key="1">
    <source>
        <dbReference type="ARBA" id="ARBA00009183"/>
    </source>
</evidence>
<reference evidence="7 8" key="1">
    <citation type="submission" date="2024-01" db="EMBL/GenBank/DDBJ databases">
        <authorList>
            <person name="Allen C."/>
            <person name="Tagirdzhanova G."/>
        </authorList>
    </citation>
    <scope>NUCLEOTIDE SEQUENCE [LARGE SCALE GENOMIC DNA]</scope>
</reference>
<evidence type="ECO:0000256" key="6">
    <source>
        <dbReference type="SAM" id="MobiDB-lite"/>
    </source>
</evidence>
<keyword evidence="4" id="KW-0521">NADP</keyword>
<dbReference type="PANTHER" id="PTHR23023">
    <property type="entry name" value="DIMETHYLANILINE MONOOXYGENASE"/>
    <property type="match status" value="1"/>
</dbReference>
<name>A0ABP0BS46_9PEZI</name>
<dbReference type="Pfam" id="PF00743">
    <property type="entry name" value="FMO-like"/>
    <property type="match status" value="2"/>
</dbReference>
<evidence type="ECO:0000256" key="5">
    <source>
        <dbReference type="ARBA" id="ARBA00023002"/>
    </source>
</evidence>
<organism evidence="7 8">
    <name type="scientific">Sporothrix bragantina</name>
    <dbReference type="NCBI Taxonomy" id="671064"/>
    <lineage>
        <taxon>Eukaryota</taxon>
        <taxon>Fungi</taxon>
        <taxon>Dikarya</taxon>
        <taxon>Ascomycota</taxon>
        <taxon>Pezizomycotina</taxon>
        <taxon>Sordariomycetes</taxon>
        <taxon>Sordariomycetidae</taxon>
        <taxon>Ophiostomatales</taxon>
        <taxon>Ophiostomataceae</taxon>
        <taxon>Sporothrix</taxon>
    </lineage>
</organism>
<evidence type="ECO:0000256" key="4">
    <source>
        <dbReference type="ARBA" id="ARBA00022857"/>
    </source>
</evidence>
<accession>A0ABP0BS46</accession>
<feature type="compositionally biased region" description="Polar residues" evidence="6">
    <location>
        <begin position="56"/>
        <end position="71"/>
    </location>
</feature>